<dbReference type="Gene3D" id="1.10.1220.10">
    <property type="entry name" value="Met repressor-like"/>
    <property type="match status" value="1"/>
</dbReference>
<dbReference type="InterPro" id="IPR013321">
    <property type="entry name" value="Arc_rbn_hlx_hlx"/>
</dbReference>
<dbReference type="RefSeq" id="WP_085156793.1">
    <property type="nucleotide sequence ID" value="NZ_AP022581.1"/>
</dbReference>
<proteinExistence type="predicted"/>
<dbReference type="Proteomes" id="UP000466396">
    <property type="component" value="Chromosome"/>
</dbReference>
<gene>
    <name evidence="1" type="primary">vapB41</name>
    <name evidence="1" type="ORF">MLAC_11320</name>
</gene>
<protein>
    <submittedName>
        <fullName evidence="1">Antitoxin VapB41</fullName>
    </submittedName>
</protein>
<dbReference type="KEGG" id="mlj:MLAC_11320"/>
<organism evidence="1 2">
    <name type="scientific">Mycobacterium lacus</name>
    <dbReference type="NCBI Taxonomy" id="169765"/>
    <lineage>
        <taxon>Bacteria</taxon>
        <taxon>Bacillati</taxon>
        <taxon>Actinomycetota</taxon>
        <taxon>Actinomycetes</taxon>
        <taxon>Mycobacteriales</taxon>
        <taxon>Mycobacteriaceae</taxon>
        <taxon>Mycobacterium</taxon>
    </lineage>
</organism>
<dbReference type="STRING" id="169765.AWC15_13135"/>
<reference evidence="1 2" key="1">
    <citation type="journal article" date="2019" name="Emerg. Microbes Infect.">
        <title>Comprehensive subspecies identification of 175 nontuberculous mycobacteria species based on 7547 genomic profiles.</title>
        <authorList>
            <person name="Matsumoto Y."/>
            <person name="Kinjo T."/>
            <person name="Motooka D."/>
            <person name="Nabeya D."/>
            <person name="Jung N."/>
            <person name="Uechi K."/>
            <person name="Horii T."/>
            <person name="Iida T."/>
            <person name="Fujita J."/>
            <person name="Nakamura S."/>
        </authorList>
    </citation>
    <scope>NUCLEOTIDE SEQUENCE [LARGE SCALE GENOMIC DNA]</scope>
    <source>
        <strain evidence="1 2">JCM 15657</strain>
    </source>
</reference>
<dbReference type="SUPFAM" id="SSF47598">
    <property type="entry name" value="Ribbon-helix-helix"/>
    <property type="match status" value="1"/>
</dbReference>
<evidence type="ECO:0000313" key="1">
    <source>
        <dbReference type="EMBL" id="BBX95838.1"/>
    </source>
</evidence>
<dbReference type="InterPro" id="IPR010985">
    <property type="entry name" value="Ribbon_hlx_hlx"/>
</dbReference>
<dbReference type="OrthoDB" id="4557122at2"/>
<name>A0A1X1YTK9_9MYCO</name>
<keyword evidence="2" id="KW-1185">Reference proteome</keyword>
<evidence type="ECO:0000313" key="2">
    <source>
        <dbReference type="Proteomes" id="UP000466396"/>
    </source>
</evidence>
<dbReference type="EMBL" id="AP022581">
    <property type="protein sequence ID" value="BBX95838.1"/>
    <property type="molecule type" value="Genomic_DNA"/>
</dbReference>
<accession>A0A1X1YTK9</accession>
<dbReference type="AlphaFoldDB" id="A0A1X1YTK9"/>
<dbReference type="GO" id="GO:0006355">
    <property type="term" value="P:regulation of DNA-templated transcription"/>
    <property type="evidence" value="ECO:0007669"/>
    <property type="project" value="InterPro"/>
</dbReference>
<sequence>MKTTLDLPDELMRAIKVRAAQQDRKIKDVVAELLRSGLSQADSGPAARTPRRVRLPLVQCGGTATREREMTPQRVAAALLDQEAEWSSGHDDAAL</sequence>